<evidence type="ECO:0008006" key="3">
    <source>
        <dbReference type="Google" id="ProtNLM"/>
    </source>
</evidence>
<reference evidence="1 2" key="1">
    <citation type="submission" date="2021-04" db="EMBL/GenBank/DDBJ databases">
        <authorList>
            <person name="Pira H."/>
            <person name="Risdian C."/>
            <person name="Wink J."/>
        </authorList>
    </citation>
    <scope>NUCLEOTIDE SEQUENCE [LARGE SCALE GENOMIC DNA]</scope>
    <source>
        <strain evidence="1 2">WH53</strain>
    </source>
</reference>
<comment type="caution">
    <text evidence="1">The sequence shown here is derived from an EMBL/GenBank/DDBJ whole genome shotgun (WGS) entry which is preliminary data.</text>
</comment>
<accession>A0ABS5ZFS6</accession>
<name>A0ABS5ZFS6_9GAMM</name>
<proteinExistence type="predicted"/>
<dbReference type="EMBL" id="JAGSOY010000042">
    <property type="protein sequence ID" value="MBU2712623.1"/>
    <property type="molecule type" value="Genomic_DNA"/>
</dbReference>
<evidence type="ECO:0000313" key="1">
    <source>
        <dbReference type="EMBL" id="MBU2712623.1"/>
    </source>
</evidence>
<dbReference type="Proteomes" id="UP000690515">
    <property type="component" value="Unassembled WGS sequence"/>
</dbReference>
<dbReference type="RefSeq" id="WP_215820849.1">
    <property type="nucleotide sequence ID" value="NZ_JAGSOY010000042.1"/>
</dbReference>
<keyword evidence="2" id="KW-1185">Reference proteome</keyword>
<organism evidence="1 2">
    <name type="scientific">Zooshikella harenae</name>
    <dbReference type="NCBI Taxonomy" id="2827238"/>
    <lineage>
        <taxon>Bacteria</taxon>
        <taxon>Pseudomonadati</taxon>
        <taxon>Pseudomonadota</taxon>
        <taxon>Gammaproteobacteria</taxon>
        <taxon>Oceanospirillales</taxon>
        <taxon>Zooshikellaceae</taxon>
        <taxon>Zooshikella</taxon>
    </lineage>
</organism>
<evidence type="ECO:0000313" key="2">
    <source>
        <dbReference type="Proteomes" id="UP000690515"/>
    </source>
</evidence>
<protein>
    <recommendedName>
        <fullName evidence="3">KilA-N domain-containing protein</fullName>
    </recommendedName>
</protein>
<sequence length="48" mass="5389">MSNQGLTPIIIDSISIKQDTQGRFCLNDLHKAAGGDPLQRPQLWLRNK</sequence>
<gene>
    <name evidence="1" type="ORF">KCG35_16265</name>
</gene>